<dbReference type="SMART" id="SM00651">
    <property type="entry name" value="Sm"/>
    <property type="match status" value="1"/>
</dbReference>
<dbReference type="InterPro" id="IPR034099">
    <property type="entry name" value="SmD3"/>
</dbReference>
<dbReference type="STRING" id="35128.B8CAZ8"/>
<reference evidence="10 11" key="1">
    <citation type="journal article" date="2004" name="Science">
        <title>The genome of the diatom Thalassiosira pseudonana: ecology, evolution, and metabolism.</title>
        <authorList>
            <person name="Armbrust E.V."/>
            <person name="Berges J.A."/>
            <person name="Bowler C."/>
            <person name="Green B.R."/>
            <person name="Martinez D."/>
            <person name="Putnam N.H."/>
            <person name="Zhou S."/>
            <person name="Allen A.E."/>
            <person name="Apt K.E."/>
            <person name="Bechner M."/>
            <person name="Brzezinski M.A."/>
            <person name="Chaal B.K."/>
            <person name="Chiovitti A."/>
            <person name="Davis A.K."/>
            <person name="Demarest M.S."/>
            <person name="Detter J.C."/>
            <person name="Glavina T."/>
            <person name="Goodstein D."/>
            <person name="Hadi M.Z."/>
            <person name="Hellsten U."/>
            <person name="Hildebrand M."/>
            <person name="Jenkins B.D."/>
            <person name="Jurka J."/>
            <person name="Kapitonov V.V."/>
            <person name="Kroger N."/>
            <person name="Lau W.W."/>
            <person name="Lane T.W."/>
            <person name="Larimer F.W."/>
            <person name="Lippmeier J.C."/>
            <person name="Lucas S."/>
            <person name="Medina M."/>
            <person name="Montsant A."/>
            <person name="Obornik M."/>
            <person name="Parker M.S."/>
            <person name="Palenik B."/>
            <person name="Pazour G.J."/>
            <person name="Richardson P.M."/>
            <person name="Rynearson T.A."/>
            <person name="Saito M.A."/>
            <person name="Schwartz D.C."/>
            <person name="Thamatrakoln K."/>
            <person name="Valentin K."/>
            <person name="Vardi A."/>
            <person name="Wilkerson F.P."/>
            <person name="Rokhsar D.S."/>
        </authorList>
    </citation>
    <scope>NUCLEOTIDE SEQUENCE [LARGE SCALE GENOMIC DNA]</scope>
    <source>
        <strain evidence="10 11">CCMP1335</strain>
    </source>
</reference>
<dbReference type="GO" id="GO:0005682">
    <property type="term" value="C:U5 snRNP"/>
    <property type="evidence" value="ECO:0000318"/>
    <property type="project" value="GO_Central"/>
</dbReference>
<gene>
    <name evidence="10" type="ORF">THAPSDRAFT_9321</name>
</gene>
<evidence type="ECO:0000256" key="8">
    <source>
        <dbReference type="RuleBase" id="RU365050"/>
    </source>
</evidence>
<dbReference type="GO" id="GO:0003723">
    <property type="term" value="F:RNA binding"/>
    <property type="evidence" value="ECO:0000318"/>
    <property type="project" value="GO_Central"/>
</dbReference>
<evidence type="ECO:0000259" key="9">
    <source>
        <dbReference type="SMART" id="SM00651"/>
    </source>
</evidence>
<evidence type="ECO:0000256" key="1">
    <source>
        <dbReference type="ARBA" id="ARBA00004123"/>
    </source>
</evidence>
<dbReference type="GO" id="GO:0005686">
    <property type="term" value="C:U2 snRNP"/>
    <property type="evidence" value="ECO:0000318"/>
    <property type="project" value="GO_Central"/>
</dbReference>
<dbReference type="InterPro" id="IPR010920">
    <property type="entry name" value="LSM_dom_sf"/>
</dbReference>
<organism evidence="10 11">
    <name type="scientific">Thalassiosira pseudonana</name>
    <name type="common">Marine diatom</name>
    <name type="synonym">Cyclotella nana</name>
    <dbReference type="NCBI Taxonomy" id="35128"/>
    <lineage>
        <taxon>Eukaryota</taxon>
        <taxon>Sar</taxon>
        <taxon>Stramenopiles</taxon>
        <taxon>Ochrophyta</taxon>
        <taxon>Bacillariophyta</taxon>
        <taxon>Coscinodiscophyceae</taxon>
        <taxon>Thalassiosirophycidae</taxon>
        <taxon>Thalassiosirales</taxon>
        <taxon>Thalassiosiraceae</taxon>
        <taxon>Thalassiosira</taxon>
    </lineage>
</organism>
<evidence type="ECO:0000313" key="11">
    <source>
        <dbReference type="Proteomes" id="UP000001449"/>
    </source>
</evidence>
<dbReference type="GO" id="GO:0000243">
    <property type="term" value="C:commitment complex"/>
    <property type="evidence" value="ECO:0000318"/>
    <property type="project" value="GO_Central"/>
</dbReference>
<comment type="similarity">
    <text evidence="3 8">Belongs to the snRNP core protein family.</text>
</comment>
<dbReference type="eggNOG" id="KOG3172">
    <property type="taxonomic scope" value="Eukaryota"/>
</dbReference>
<keyword evidence="4" id="KW-0963">Cytoplasm</keyword>
<dbReference type="GO" id="GO:0005687">
    <property type="term" value="C:U4 snRNP"/>
    <property type="evidence" value="ECO:0000318"/>
    <property type="project" value="GO_Central"/>
</dbReference>
<dbReference type="GO" id="GO:0005685">
    <property type="term" value="C:U1 snRNP"/>
    <property type="evidence" value="ECO:0000318"/>
    <property type="project" value="GO_Central"/>
</dbReference>
<keyword evidence="6 8" id="KW-0508">mRNA splicing</keyword>
<dbReference type="CDD" id="cd01721">
    <property type="entry name" value="Sm_D3"/>
    <property type="match status" value="1"/>
</dbReference>
<dbReference type="GO" id="GO:0034719">
    <property type="term" value="C:SMN-Sm protein complex"/>
    <property type="evidence" value="ECO:0000318"/>
    <property type="project" value="GO_Central"/>
</dbReference>
<dbReference type="GO" id="GO:0097526">
    <property type="term" value="C:spliceosomal tri-snRNP complex"/>
    <property type="evidence" value="ECO:0000318"/>
    <property type="project" value="GO_Central"/>
</dbReference>
<proteinExistence type="inferred from homology"/>
<dbReference type="EMBL" id="CM000648">
    <property type="protein sequence ID" value="EED89042.1"/>
    <property type="molecule type" value="Genomic_DNA"/>
</dbReference>
<dbReference type="GO" id="GO:0071011">
    <property type="term" value="C:precatalytic spliceosome"/>
    <property type="evidence" value="ECO:0000318"/>
    <property type="project" value="GO_Central"/>
</dbReference>
<dbReference type="PaxDb" id="35128-Thaps9321"/>
<dbReference type="InterPro" id="IPR027141">
    <property type="entry name" value="LSm4/Sm_D1/D3"/>
</dbReference>
<dbReference type="Proteomes" id="UP000001449">
    <property type="component" value="Chromosome 13"/>
</dbReference>
<evidence type="ECO:0000256" key="2">
    <source>
        <dbReference type="ARBA" id="ARBA00004514"/>
    </source>
</evidence>
<evidence type="ECO:0000256" key="6">
    <source>
        <dbReference type="ARBA" id="ARBA00023187"/>
    </source>
</evidence>
<evidence type="ECO:0000256" key="4">
    <source>
        <dbReference type="ARBA" id="ARBA00022490"/>
    </source>
</evidence>
<dbReference type="HOGENOM" id="CLU_1484886_0_0_1"/>
<keyword evidence="5 8" id="KW-0507">mRNA processing</keyword>
<feature type="domain" description="Sm" evidence="9">
    <location>
        <begin position="79"/>
        <end position="141"/>
    </location>
</feature>
<dbReference type="KEGG" id="tps:THAPSDRAFT_9321"/>
<keyword evidence="7 8" id="KW-0539">Nucleus</keyword>
<dbReference type="PANTHER" id="PTHR23338">
    <property type="entry name" value="SMALL NUCLEAR RIBONUCLEOPROTEIN SM"/>
    <property type="match status" value="1"/>
</dbReference>
<dbReference type="Pfam" id="PF01423">
    <property type="entry name" value="LSM"/>
    <property type="match status" value="1"/>
</dbReference>
<evidence type="ECO:0000313" key="10">
    <source>
        <dbReference type="EMBL" id="EED89042.1"/>
    </source>
</evidence>
<dbReference type="Gene3D" id="2.30.30.100">
    <property type="match status" value="1"/>
</dbReference>
<dbReference type="InterPro" id="IPR001163">
    <property type="entry name" value="Sm_dom_euk/arc"/>
</dbReference>
<accession>B8CAZ8</accession>
<dbReference type="AlphaFoldDB" id="B8CAZ8"/>
<dbReference type="InParanoid" id="B8CAZ8"/>
<evidence type="ECO:0000256" key="3">
    <source>
        <dbReference type="ARBA" id="ARBA00008146"/>
    </source>
</evidence>
<sequence length="182" mass="19584">MSSVGIPIKLLYEAEGMKVTVEIDFGAFNAIGRCASADDDNDVDCIVRGEVWRFSVTADELALTYGVFISILLLPLFSSLPPLSLPTQQMKNGEIYRGLLLNAEDTMNMTLSEVVRTARNGQVSKLPTVYLRGSGVRFIALPDLLRNAPAFKKVASMKAKMEAERGVVGGGGGGGGAKRKRE</sequence>
<keyword evidence="8" id="KW-0687">Ribonucleoprotein</keyword>
<dbReference type="GO" id="GO:0071013">
    <property type="term" value="C:catalytic step 2 spliceosome"/>
    <property type="evidence" value="ECO:0000318"/>
    <property type="project" value="GO_Central"/>
</dbReference>
<comment type="subcellular location">
    <subcellularLocation>
        <location evidence="2">Cytoplasm</location>
        <location evidence="2">Cytosol</location>
    </subcellularLocation>
    <subcellularLocation>
        <location evidence="1 8">Nucleus</location>
    </subcellularLocation>
</comment>
<dbReference type="RefSeq" id="XP_002293306.1">
    <property type="nucleotide sequence ID" value="XM_002293270.1"/>
</dbReference>
<evidence type="ECO:0000256" key="7">
    <source>
        <dbReference type="ARBA" id="ARBA00023242"/>
    </source>
</evidence>
<evidence type="ECO:0000256" key="5">
    <source>
        <dbReference type="ARBA" id="ARBA00022664"/>
    </source>
</evidence>
<reference evidence="10 11" key="2">
    <citation type="journal article" date="2008" name="Nature">
        <title>The Phaeodactylum genome reveals the evolutionary history of diatom genomes.</title>
        <authorList>
            <person name="Bowler C."/>
            <person name="Allen A.E."/>
            <person name="Badger J.H."/>
            <person name="Grimwood J."/>
            <person name="Jabbari K."/>
            <person name="Kuo A."/>
            <person name="Maheswari U."/>
            <person name="Martens C."/>
            <person name="Maumus F."/>
            <person name="Otillar R.P."/>
            <person name="Rayko E."/>
            <person name="Salamov A."/>
            <person name="Vandepoele K."/>
            <person name="Beszteri B."/>
            <person name="Gruber A."/>
            <person name="Heijde M."/>
            <person name="Katinka M."/>
            <person name="Mock T."/>
            <person name="Valentin K."/>
            <person name="Verret F."/>
            <person name="Berges J.A."/>
            <person name="Brownlee C."/>
            <person name="Cadoret J.P."/>
            <person name="Chiovitti A."/>
            <person name="Choi C.J."/>
            <person name="Coesel S."/>
            <person name="De Martino A."/>
            <person name="Detter J.C."/>
            <person name="Durkin C."/>
            <person name="Falciatore A."/>
            <person name="Fournet J."/>
            <person name="Haruta M."/>
            <person name="Huysman M.J."/>
            <person name="Jenkins B.D."/>
            <person name="Jiroutova K."/>
            <person name="Jorgensen R.E."/>
            <person name="Joubert Y."/>
            <person name="Kaplan A."/>
            <person name="Kroger N."/>
            <person name="Kroth P.G."/>
            <person name="La Roche J."/>
            <person name="Lindquist E."/>
            <person name="Lommer M."/>
            <person name="Martin-Jezequel V."/>
            <person name="Lopez P.J."/>
            <person name="Lucas S."/>
            <person name="Mangogna M."/>
            <person name="McGinnis K."/>
            <person name="Medlin L.K."/>
            <person name="Montsant A."/>
            <person name="Oudot-Le Secq M.P."/>
            <person name="Napoli C."/>
            <person name="Obornik M."/>
            <person name="Parker M.S."/>
            <person name="Petit J.L."/>
            <person name="Porcel B.M."/>
            <person name="Poulsen N."/>
            <person name="Robison M."/>
            <person name="Rychlewski L."/>
            <person name="Rynearson T.A."/>
            <person name="Schmutz J."/>
            <person name="Shapiro H."/>
            <person name="Siaut M."/>
            <person name="Stanley M."/>
            <person name="Sussman M.R."/>
            <person name="Taylor A.R."/>
            <person name="Vardi A."/>
            <person name="von Dassow P."/>
            <person name="Vyverman W."/>
            <person name="Willis A."/>
            <person name="Wyrwicz L.S."/>
            <person name="Rokhsar D.S."/>
            <person name="Weissenbach J."/>
            <person name="Armbrust E.V."/>
            <person name="Green B.R."/>
            <person name="Van de Peer Y."/>
            <person name="Grigoriev I.V."/>
        </authorList>
    </citation>
    <scope>NUCLEOTIDE SEQUENCE [LARGE SCALE GENOMIC DNA]</scope>
    <source>
        <strain evidence="10 11">CCMP1335</strain>
    </source>
</reference>
<dbReference type="SUPFAM" id="SSF50182">
    <property type="entry name" value="Sm-like ribonucleoproteins"/>
    <property type="match status" value="1"/>
</dbReference>
<dbReference type="GeneID" id="7450560"/>
<dbReference type="GO" id="GO:0000387">
    <property type="term" value="P:spliceosomal snRNP assembly"/>
    <property type="evidence" value="ECO:0000318"/>
    <property type="project" value="GO_Central"/>
</dbReference>
<dbReference type="GO" id="GO:0005829">
    <property type="term" value="C:cytosol"/>
    <property type="evidence" value="ECO:0007669"/>
    <property type="project" value="UniProtKB-SubCell"/>
</dbReference>
<name>B8CAZ8_THAPS</name>
<dbReference type="FunFam" id="2.30.30.100:FF:000058">
    <property type="entry name" value="Small nuclear ribonucleoprotein Sm D3"/>
    <property type="match status" value="1"/>
</dbReference>
<keyword evidence="11" id="KW-1185">Reference proteome</keyword>
<protein>
    <recommendedName>
        <fullName evidence="8">Small nuclear ribonucleoprotein Sm D3</fullName>
        <shortName evidence="8">Sm-D3</shortName>
    </recommendedName>
    <alternativeName>
        <fullName evidence="8">snRNP core protein D3</fullName>
    </alternativeName>
</protein>